<feature type="transmembrane region" description="Helical" evidence="1">
    <location>
        <begin position="176"/>
        <end position="195"/>
    </location>
</feature>
<evidence type="ECO:0000256" key="1">
    <source>
        <dbReference type="SAM" id="Phobius"/>
    </source>
</evidence>
<keyword evidence="3" id="KW-1185">Reference proteome</keyword>
<dbReference type="STRING" id="360412.LARV_00083"/>
<feature type="transmembrane region" description="Helical" evidence="1">
    <location>
        <begin position="48"/>
        <end position="68"/>
    </location>
</feature>
<dbReference type="EMBL" id="DF967972">
    <property type="protein sequence ID" value="GAP12350.1"/>
    <property type="molecule type" value="Genomic_DNA"/>
</dbReference>
<gene>
    <name evidence="2" type="ORF">LARV_00083</name>
</gene>
<feature type="transmembrane region" description="Helical" evidence="1">
    <location>
        <begin position="101"/>
        <end position="119"/>
    </location>
</feature>
<keyword evidence="1" id="KW-0472">Membrane</keyword>
<dbReference type="AlphaFoldDB" id="A0A0S7B662"/>
<evidence type="ECO:0000313" key="2">
    <source>
        <dbReference type="EMBL" id="GAP12350.1"/>
    </source>
</evidence>
<name>A0A0S7B662_9CHLR</name>
<dbReference type="RefSeq" id="WP_075071786.1">
    <property type="nucleotide sequence ID" value="NZ_DF967972.1"/>
</dbReference>
<feature type="transmembrane region" description="Helical" evidence="1">
    <location>
        <begin position="21"/>
        <end position="42"/>
    </location>
</feature>
<sequence>MNDPIRNNLARPQRYWYVDGLAEMAGGGVILLLGLTYAIGGLLPKGPWRGLVIGIGQPVIILCSAWAVRRVVSTLKERVTYPRTGYVQYRHPRGSNRWSRVLLIGFLAMAISIAVTLLGRGLPEQVWPAFTGLMLGLAIAYLGARIGLKRFFAVGFFSMLLGAVVCWLNPPYPWPYSLLFGLEGLAWIVCGALVLRHYLLSTRPLDAGNSDE</sequence>
<feature type="transmembrane region" description="Helical" evidence="1">
    <location>
        <begin position="125"/>
        <end position="144"/>
    </location>
</feature>
<evidence type="ECO:0000313" key="3">
    <source>
        <dbReference type="Proteomes" id="UP000055060"/>
    </source>
</evidence>
<feature type="transmembrane region" description="Helical" evidence="1">
    <location>
        <begin position="151"/>
        <end position="170"/>
    </location>
</feature>
<keyword evidence="1" id="KW-1133">Transmembrane helix</keyword>
<accession>A0A0S7B662</accession>
<keyword evidence="1" id="KW-0812">Transmembrane</keyword>
<dbReference type="Proteomes" id="UP000055060">
    <property type="component" value="Unassembled WGS sequence"/>
</dbReference>
<dbReference type="OrthoDB" id="164972at2"/>
<organism evidence="2">
    <name type="scientific">Longilinea arvoryzae</name>
    <dbReference type="NCBI Taxonomy" id="360412"/>
    <lineage>
        <taxon>Bacteria</taxon>
        <taxon>Bacillati</taxon>
        <taxon>Chloroflexota</taxon>
        <taxon>Anaerolineae</taxon>
        <taxon>Anaerolineales</taxon>
        <taxon>Anaerolineaceae</taxon>
        <taxon>Longilinea</taxon>
    </lineage>
</organism>
<proteinExistence type="predicted"/>
<reference evidence="2" key="1">
    <citation type="submission" date="2015-07" db="EMBL/GenBank/DDBJ databases">
        <title>Draft Genome Sequences of Anaerolinea thermolimosa IMO-1, Bellilinea caldifistulae GOMI-1, Leptolinea tardivitalis YMTK-2, Levilinea saccharolytica KIBI-1,Longilinea arvoryzae KOME-1, Previously Described as Members of the Anaerolineaceae (Chloroflexi).</title>
        <authorList>
            <person name="Sekiguchi Y."/>
            <person name="Ohashi A."/>
            <person name="Matsuura N."/>
            <person name="Tourlousse M.D."/>
        </authorList>
    </citation>
    <scope>NUCLEOTIDE SEQUENCE [LARGE SCALE GENOMIC DNA]</scope>
    <source>
        <strain evidence="2">KOME-1</strain>
    </source>
</reference>
<protein>
    <submittedName>
        <fullName evidence="2">Uncharacterized protein</fullName>
    </submittedName>
</protein>